<protein>
    <submittedName>
        <fullName evidence="1">Uncharacterized protein</fullName>
    </submittedName>
</protein>
<accession>A0A4P7NSR4</accession>
<evidence type="ECO:0000313" key="1">
    <source>
        <dbReference type="EMBL" id="QBZ65503.1"/>
    </source>
</evidence>
<dbReference type="EMBL" id="CP034210">
    <property type="protein sequence ID" value="QBZ65503.1"/>
    <property type="molecule type" value="Genomic_DNA"/>
</dbReference>
<gene>
    <name evidence="1" type="ORF">PoMZ_12464</name>
</gene>
<sequence length="109" mass="11629">MLHLDPGLSPYCSLAIFDVPIKITPTGITPARVISADDITLHTPTTSAAAAPAVAPMASITKLTRVIARKAMSLIKKKKTGNEESAFKPKIAVRWLAEEPDQFLGPFCG</sequence>
<organism evidence="1 2">
    <name type="scientific">Pyricularia oryzae</name>
    <name type="common">Rice blast fungus</name>
    <name type="synonym">Magnaporthe oryzae</name>
    <dbReference type="NCBI Taxonomy" id="318829"/>
    <lineage>
        <taxon>Eukaryota</taxon>
        <taxon>Fungi</taxon>
        <taxon>Dikarya</taxon>
        <taxon>Ascomycota</taxon>
        <taxon>Pezizomycotina</taxon>
        <taxon>Sordariomycetes</taxon>
        <taxon>Sordariomycetidae</taxon>
        <taxon>Magnaporthales</taxon>
        <taxon>Pyriculariaceae</taxon>
        <taxon>Pyricularia</taxon>
    </lineage>
</organism>
<evidence type="ECO:0000313" key="2">
    <source>
        <dbReference type="Proteomes" id="UP000294847"/>
    </source>
</evidence>
<dbReference type="AlphaFoldDB" id="A0A4P7NSR4"/>
<name>A0A4P7NSR4_PYROR</name>
<proteinExistence type="predicted"/>
<reference evidence="1 2" key="1">
    <citation type="journal article" date="2019" name="Mol. Biol. Evol.">
        <title>Blast fungal genomes show frequent chromosomal changes, gene gains and losses, and effector gene turnover.</title>
        <authorList>
            <person name="Gomez Luciano L.B."/>
            <person name="Jason Tsai I."/>
            <person name="Chuma I."/>
            <person name="Tosa Y."/>
            <person name="Chen Y.H."/>
            <person name="Li J.Y."/>
            <person name="Li M.Y."/>
            <person name="Jade Lu M.Y."/>
            <person name="Nakayashiki H."/>
            <person name="Li W.H."/>
        </authorList>
    </citation>
    <scope>NUCLEOTIDE SEQUENCE [LARGE SCALE GENOMIC DNA]</scope>
    <source>
        <strain evidence="1">MZ5-1-6</strain>
    </source>
</reference>
<dbReference type="Proteomes" id="UP000294847">
    <property type="component" value="Chromosome 7"/>
</dbReference>